<dbReference type="InterPro" id="IPR023346">
    <property type="entry name" value="Lysozyme-like_dom_sf"/>
</dbReference>
<dbReference type="Gene3D" id="1.10.530.10">
    <property type="match status" value="1"/>
</dbReference>
<dbReference type="SUPFAM" id="SSF53955">
    <property type="entry name" value="Lysozyme-like"/>
    <property type="match status" value="1"/>
</dbReference>
<sequence length="196" mass="22849">MLIDFQKKYGLVPGAFGPITAKKITEVFKIKHPAQFFGQVCHESLDLTIKEENLSYTASRLQEVFPKYFSTYSKAKGYERNPQKLGNLVYGNRMGNSNPNDGYYFRGRGAIQLTGRSNYKTFENWLVSKGYCKPNEIMLDPDLVWKEYYIESAIFFFDTNNLWNITDVLKLTKRVNGGTNGLQDRINRTLRYEKWF</sequence>
<keyword evidence="1" id="KW-0378">Hydrolase</keyword>
<dbReference type="InterPro" id="IPR052354">
    <property type="entry name" value="Cell_Wall_Dynamics_Protein"/>
</dbReference>
<dbReference type="EMBL" id="JACAGJ010000008">
    <property type="protein sequence ID" value="MDM1073695.1"/>
    <property type="molecule type" value="Genomic_DNA"/>
</dbReference>
<dbReference type="PANTHER" id="PTHR34408:SF1">
    <property type="entry name" value="GLYCOSYL HYDROLASE FAMILY 19 DOMAIN-CONTAINING PROTEIN HI_1415"/>
    <property type="match status" value="1"/>
</dbReference>
<reference evidence="1" key="1">
    <citation type="submission" date="2020-06" db="EMBL/GenBank/DDBJ databases">
        <authorList>
            <person name="Dong N."/>
        </authorList>
    </citation>
    <scope>NUCLEOTIDE SEQUENCE</scope>
    <source>
        <strain evidence="1">R655-4</strain>
    </source>
</reference>
<evidence type="ECO:0000313" key="2">
    <source>
        <dbReference type="Proteomes" id="UP001170959"/>
    </source>
</evidence>
<name>A0AAJ1QGP2_9FLAO</name>
<organism evidence="1 2">
    <name type="scientific">Empedobacter brevis</name>
    <dbReference type="NCBI Taxonomy" id="247"/>
    <lineage>
        <taxon>Bacteria</taxon>
        <taxon>Pseudomonadati</taxon>
        <taxon>Bacteroidota</taxon>
        <taxon>Flavobacteriia</taxon>
        <taxon>Flavobacteriales</taxon>
        <taxon>Weeksellaceae</taxon>
        <taxon>Empedobacter</taxon>
    </lineage>
</organism>
<dbReference type="AlphaFoldDB" id="A0AAJ1QGP2"/>
<reference evidence="1" key="2">
    <citation type="journal article" date="2022" name="Sci. Total Environ.">
        <title>Prevalence, transmission, and molecular epidemiology of tet(X)-positive bacteria among humans, animals, and environmental niches in China: An epidemiological, and genomic-based study.</title>
        <authorList>
            <person name="Dong N."/>
            <person name="Zeng Y."/>
            <person name="Cai C."/>
            <person name="Sun C."/>
            <person name="Lu J."/>
            <person name="Liu C."/>
            <person name="Zhou H."/>
            <person name="Sun Q."/>
            <person name="Shu L."/>
            <person name="Wang H."/>
            <person name="Wang Y."/>
            <person name="Wang S."/>
            <person name="Wu C."/>
            <person name="Chan E.W."/>
            <person name="Chen G."/>
            <person name="Shen Z."/>
            <person name="Chen S."/>
            <person name="Zhang R."/>
        </authorList>
    </citation>
    <scope>NUCLEOTIDE SEQUENCE</scope>
    <source>
        <strain evidence="1">R655-4</strain>
    </source>
</reference>
<proteinExistence type="predicted"/>
<accession>A0AAJ1QGP2</accession>
<dbReference type="Proteomes" id="UP001170959">
    <property type="component" value="Unassembled WGS sequence"/>
</dbReference>
<dbReference type="RefSeq" id="WP_286494143.1">
    <property type="nucleotide sequence ID" value="NZ_JACAGJ010000008.1"/>
</dbReference>
<dbReference type="PANTHER" id="PTHR34408">
    <property type="entry name" value="FAMILY PROTEIN, PUTATIVE-RELATED"/>
    <property type="match status" value="1"/>
</dbReference>
<comment type="caution">
    <text evidence="1">The sequence shown here is derived from an EMBL/GenBank/DDBJ whole genome shotgun (WGS) entry which is preliminary data.</text>
</comment>
<evidence type="ECO:0000313" key="1">
    <source>
        <dbReference type="EMBL" id="MDM1073695.1"/>
    </source>
</evidence>
<protein>
    <submittedName>
        <fullName evidence="1">Glycoside hydrolase family 19 protein</fullName>
    </submittedName>
</protein>
<dbReference type="GO" id="GO:0016787">
    <property type="term" value="F:hydrolase activity"/>
    <property type="evidence" value="ECO:0007669"/>
    <property type="project" value="UniProtKB-KW"/>
</dbReference>
<gene>
    <name evidence="1" type="ORF">HX001_14490</name>
</gene>